<dbReference type="InterPro" id="IPR050464">
    <property type="entry name" value="Zeta_carotene_desat/Oxidored"/>
</dbReference>
<keyword evidence="2" id="KW-1185">Reference proteome</keyword>
<evidence type="ECO:0000313" key="2">
    <source>
        <dbReference type="Proteomes" id="UP001501565"/>
    </source>
</evidence>
<dbReference type="Proteomes" id="UP001501565">
    <property type="component" value="Unassembled WGS sequence"/>
</dbReference>
<dbReference type="SUPFAM" id="SSF51905">
    <property type="entry name" value="FAD/NAD(P)-binding domain"/>
    <property type="match status" value="1"/>
</dbReference>
<name>A0ABP7NFB3_9GAMM</name>
<sequence length="422" mass="47520">MNKPTLAVIGSGIAGLSAAWLLKDKFQVTLFERHKAPGMGAYSVNVGEENTPVHIDIPLRIITSGYYHELFKLYQTIGVEIERTDHAGAFFDASGEQVFHYKNYQFGQRSYSFVSGPNRFTRSNISHALEAVEFLKRIDRGFHWNLANQTFGDFLKQAGYKHSSFVRWVLMPMLSTICTCDYNSIYQYPAKIILDYLTCGVSKEGVWKAKYGVPDIVKRLTTGYQVKTEADIQAISMAGPTPTLTLANGEQFSFDQVVVATQPQHAAQMIQADLPETAQDLAAIPFEQSDMVVHRDQSIYPVHWRKLSPVCYSIDKQQQRPMATVCLNKSMPSVKDCQPVFQTWHPTIRINPDKILATATFERPLMNFESIRRIKNIQTTMTQNQNTLWFCGSYLGGGIPLLEAGVRSSLRVANALGVETPW</sequence>
<evidence type="ECO:0000313" key="1">
    <source>
        <dbReference type="EMBL" id="GAA3944250.1"/>
    </source>
</evidence>
<dbReference type="PANTHER" id="PTHR42923:SF17">
    <property type="entry name" value="AMINE OXIDASE DOMAIN-CONTAINING PROTEIN"/>
    <property type="match status" value="1"/>
</dbReference>
<dbReference type="EMBL" id="BAABBN010000017">
    <property type="protein sequence ID" value="GAA3944250.1"/>
    <property type="molecule type" value="Genomic_DNA"/>
</dbReference>
<dbReference type="PANTHER" id="PTHR42923">
    <property type="entry name" value="PROTOPORPHYRINOGEN OXIDASE"/>
    <property type="match status" value="1"/>
</dbReference>
<dbReference type="RefSeq" id="WP_344800921.1">
    <property type="nucleotide sequence ID" value="NZ_BAABBN010000017.1"/>
</dbReference>
<gene>
    <name evidence="1" type="ORF">GCM10022277_44960</name>
</gene>
<proteinExistence type="predicted"/>
<accession>A0ABP7NFB3</accession>
<dbReference type="InterPro" id="IPR036188">
    <property type="entry name" value="FAD/NAD-bd_sf"/>
</dbReference>
<dbReference type="Gene3D" id="1.10.405.20">
    <property type="match status" value="1"/>
</dbReference>
<dbReference type="Gene3D" id="3.50.50.60">
    <property type="entry name" value="FAD/NAD(P)-binding domain"/>
    <property type="match status" value="1"/>
</dbReference>
<comment type="caution">
    <text evidence="1">The sequence shown here is derived from an EMBL/GenBank/DDBJ whole genome shotgun (WGS) entry which is preliminary data.</text>
</comment>
<dbReference type="Pfam" id="PF13450">
    <property type="entry name" value="NAD_binding_8"/>
    <property type="match status" value="1"/>
</dbReference>
<organism evidence="1 2">
    <name type="scientific">Litoribacillus peritrichatus</name>
    <dbReference type="NCBI Taxonomy" id="718191"/>
    <lineage>
        <taxon>Bacteria</taxon>
        <taxon>Pseudomonadati</taxon>
        <taxon>Pseudomonadota</taxon>
        <taxon>Gammaproteobacteria</taxon>
        <taxon>Oceanospirillales</taxon>
        <taxon>Oceanospirillaceae</taxon>
        <taxon>Litoribacillus</taxon>
    </lineage>
</organism>
<protein>
    <submittedName>
        <fullName evidence="1">NAD(P)-binding protein</fullName>
    </submittedName>
</protein>
<reference evidence="2" key="1">
    <citation type="journal article" date="2019" name="Int. J. Syst. Evol. Microbiol.">
        <title>The Global Catalogue of Microorganisms (GCM) 10K type strain sequencing project: providing services to taxonomists for standard genome sequencing and annotation.</title>
        <authorList>
            <consortium name="The Broad Institute Genomics Platform"/>
            <consortium name="The Broad Institute Genome Sequencing Center for Infectious Disease"/>
            <person name="Wu L."/>
            <person name="Ma J."/>
        </authorList>
    </citation>
    <scope>NUCLEOTIDE SEQUENCE [LARGE SCALE GENOMIC DNA]</scope>
    <source>
        <strain evidence="2">JCM 17551</strain>
    </source>
</reference>